<dbReference type="KEGG" id="acaf:CA12_25030"/>
<proteinExistence type="predicted"/>
<sequence length="86" mass="8734">MSGALQELFVGADGTARGLYGELIEAGAIGKCSIARASHVEPHPDGGWTADLSPVGGPVLGPVPLRSEALTAEADWLTRNLLNGPG</sequence>
<dbReference type="OrthoDB" id="280020at2"/>
<organism evidence="1 2">
    <name type="scientific">Alienimonas californiensis</name>
    <dbReference type="NCBI Taxonomy" id="2527989"/>
    <lineage>
        <taxon>Bacteria</taxon>
        <taxon>Pseudomonadati</taxon>
        <taxon>Planctomycetota</taxon>
        <taxon>Planctomycetia</taxon>
        <taxon>Planctomycetales</taxon>
        <taxon>Planctomycetaceae</taxon>
        <taxon>Alienimonas</taxon>
    </lineage>
</organism>
<dbReference type="RefSeq" id="WP_145359229.1">
    <property type="nucleotide sequence ID" value="NZ_CP036265.1"/>
</dbReference>
<accession>A0A517PAL4</accession>
<reference evidence="1 2" key="1">
    <citation type="submission" date="2019-02" db="EMBL/GenBank/DDBJ databases">
        <title>Deep-cultivation of Planctomycetes and their phenomic and genomic characterization uncovers novel biology.</title>
        <authorList>
            <person name="Wiegand S."/>
            <person name="Jogler M."/>
            <person name="Boedeker C."/>
            <person name="Pinto D."/>
            <person name="Vollmers J."/>
            <person name="Rivas-Marin E."/>
            <person name="Kohn T."/>
            <person name="Peeters S.H."/>
            <person name="Heuer A."/>
            <person name="Rast P."/>
            <person name="Oberbeckmann S."/>
            <person name="Bunk B."/>
            <person name="Jeske O."/>
            <person name="Meyerdierks A."/>
            <person name="Storesund J.E."/>
            <person name="Kallscheuer N."/>
            <person name="Luecker S."/>
            <person name="Lage O.M."/>
            <person name="Pohl T."/>
            <person name="Merkel B.J."/>
            <person name="Hornburger P."/>
            <person name="Mueller R.-W."/>
            <person name="Bruemmer F."/>
            <person name="Labrenz M."/>
            <person name="Spormann A.M."/>
            <person name="Op den Camp H."/>
            <person name="Overmann J."/>
            <person name="Amann R."/>
            <person name="Jetten M.S.M."/>
            <person name="Mascher T."/>
            <person name="Medema M.H."/>
            <person name="Devos D.P."/>
            <person name="Kaster A.-K."/>
            <person name="Ovreas L."/>
            <person name="Rohde M."/>
            <person name="Galperin M.Y."/>
            <person name="Jogler C."/>
        </authorList>
    </citation>
    <scope>NUCLEOTIDE SEQUENCE [LARGE SCALE GENOMIC DNA]</scope>
    <source>
        <strain evidence="1 2">CA12</strain>
    </source>
</reference>
<name>A0A517PAL4_9PLAN</name>
<evidence type="ECO:0000313" key="2">
    <source>
        <dbReference type="Proteomes" id="UP000318741"/>
    </source>
</evidence>
<evidence type="ECO:0000313" key="1">
    <source>
        <dbReference type="EMBL" id="QDT16401.1"/>
    </source>
</evidence>
<dbReference type="Proteomes" id="UP000318741">
    <property type="component" value="Chromosome"/>
</dbReference>
<dbReference type="AlphaFoldDB" id="A0A517PAL4"/>
<gene>
    <name evidence="1" type="ORF">CA12_25030</name>
</gene>
<dbReference type="EMBL" id="CP036265">
    <property type="protein sequence ID" value="QDT16401.1"/>
    <property type="molecule type" value="Genomic_DNA"/>
</dbReference>
<protein>
    <submittedName>
        <fullName evidence="1">Uncharacterized protein</fullName>
    </submittedName>
</protein>
<keyword evidence="2" id="KW-1185">Reference proteome</keyword>